<dbReference type="OMA" id="FLKIVEC"/>
<dbReference type="Proteomes" id="UP000054350">
    <property type="component" value="Unassembled WGS sequence"/>
</dbReference>
<evidence type="ECO:0000313" key="1">
    <source>
        <dbReference type="EMBL" id="KNE66875.1"/>
    </source>
</evidence>
<protein>
    <recommendedName>
        <fullName evidence="3">Hsp70-like protein</fullName>
    </recommendedName>
</protein>
<dbReference type="EMBL" id="GG745351">
    <property type="protein sequence ID" value="KNE66875.1"/>
    <property type="molecule type" value="Genomic_DNA"/>
</dbReference>
<dbReference type="VEuPathDB" id="FungiDB:AMAG_11352"/>
<dbReference type="OrthoDB" id="2963168at2759"/>
<dbReference type="PANTHER" id="PTHR14187">
    <property type="entry name" value="ALPHA KINASE/ELONGATION FACTOR 2 KINASE"/>
    <property type="match status" value="1"/>
</dbReference>
<dbReference type="Gene3D" id="3.30.420.40">
    <property type="match status" value="1"/>
</dbReference>
<reference evidence="2" key="2">
    <citation type="submission" date="2009-11" db="EMBL/GenBank/DDBJ databases">
        <title>The Genome Sequence of Allomyces macrogynus strain ATCC 38327.</title>
        <authorList>
            <consortium name="The Broad Institute Genome Sequencing Platform"/>
            <person name="Russ C."/>
            <person name="Cuomo C."/>
            <person name="Shea T."/>
            <person name="Young S.K."/>
            <person name="Zeng Q."/>
            <person name="Koehrsen M."/>
            <person name="Haas B."/>
            <person name="Borodovsky M."/>
            <person name="Guigo R."/>
            <person name="Alvarado L."/>
            <person name="Berlin A."/>
            <person name="Borenstein D."/>
            <person name="Chen Z."/>
            <person name="Engels R."/>
            <person name="Freedman E."/>
            <person name="Gellesch M."/>
            <person name="Goldberg J."/>
            <person name="Griggs A."/>
            <person name="Gujja S."/>
            <person name="Heiman D."/>
            <person name="Hepburn T."/>
            <person name="Howarth C."/>
            <person name="Jen D."/>
            <person name="Larson L."/>
            <person name="Lewis B."/>
            <person name="Mehta T."/>
            <person name="Park D."/>
            <person name="Pearson M."/>
            <person name="Roberts A."/>
            <person name="Saif S."/>
            <person name="Shenoy N."/>
            <person name="Sisk P."/>
            <person name="Stolte C."/>
            <person name="Sykes S."/>
            <person name="Walk T."/>
            <person name="White J."/>
            <person name="Yandava C."/>
            <person name="Burger G."/>
            <person name="Gray M.W."/>
            <person name="Holland P.W.H."/>
            <person name="King N."/>
            <person name="Lang F.B.F."/>
            <person name="Roger A.J."/>
            <person name="Ruiz-Trillo I."/>
            <person name="Lander E."/>
            <person name="Nusbaum C."/>
        </authorList>
    </citation>
    <scope>NUCLEOTIDE SEQUENCE [LARGE SCALE GENOMIC DNA]</scope>
    <source>
        <strain evidence="2">ATCC 38327</strain>
    </source>
</reference>
<dbReference type="PANTHER" id="PTHR14187:SF5">
    <property type="entry name" value="HEAT SHOCK 70 KDA PROTEIN 12A"/>
    <property type="match status" value="1"/>
</dbReference>
<dbReference type="STRING" id="578462.A0A0L0SWU0"/>
<dbReference type="SUPFAM" id="SSF53067">
    <property type="entry name" value="Actin-like ATPase domain"/>
    <property type="match status" value="1"/>
</dbReference>
<evidence type="ECO:0008006" key="3">
    <source>
        <dbReference type="Google" id="ProtNLM"/>
    </source>
</evidence>
<dbReference type="eggNOG" id="KOG0101">
    <property type="taxonomic scope" value="Eukaryota"/>
</dbReference>
<dbReference type="Gene3D" id="3.90.640.10">
    <property type="entry name" value="Actin, Chain A, domain 4"/>
    <property type="match status" value="1"/>
</dbReference>
<reference evidence="1 2" key="1">
    <citation type="submission" date="2009-11" db="EMBL/GenBank/DDBJ databases">
        <title>Annotation of Allomyces macrogynus ATCC 38327.</title>
        <authorList>
            <consortium name="The Broad Institute Genome Sequencing Platform"/>
            <person name="Russ C."/>
            <person name="Cuomo C."/>
            <person name="Burger G."/>
            <person name="Gray M.W."/>
            <person name="Holland P.W.H."/>
            <person name="King N."/>
            <person name="Lang F.B.F."/>
            <person name="Roger A.J."/>
            <person name="Ruiz-Trillo I."/>
            <person name="Young S.K."/>
            <person name="Zeng Q."/>
            <person name="Gargeya S."/>
            <person name="Fitzgerald M."/>
            <person name="Haas B."/>
            <person name="Abouelleil A."/>
            <person name="Alvarado L."/>
            <person name="Arachchi H.M."/>
            <person name="Berlin A."/>
            <person name="Chapman S.B."/>
            <person name="Gearin G."/>
            <person name="Goldberg J."/>
            <person name="Griggs A."/>
            <person name="Gujja S."/>
            <person name="Hansen M."/>
            <person name="Heiman D."/>
            <person name="Howarth C."/>
            <person name="Larimer J."/>
            <person name="Lui A."/>
            <person name="MacDonald P.J.P."/>
            <person name="McCowen C."/>
            <person name="Montmayeur A."/>
            <person name="Murphy C."/>
            <person name="Neiman D."/>
            <person name="Pearson M."/>
            <person name="Priest M."/>
            <person name="Roberts A."/>
            <person name="Saif S."/>
            <person name="Shea T."/>
            <person name="Sisk P."/>
            <person name="Stolte C."/>
            <person name="Sykes S."/>
            <person name="Wortman J."/>
            <person name="Nusbaum C."/>
            <person name="Birren B."/>
        </authorList>
    </citation>
    <scope>NUCLEOTIDE SEQUENCE [LARGE SCALE GENOMIC DNA]</scope>
    <source>
        <strain evidence="1 2">ATCC 38327</strain>
    </source>
</reference>
<accession>A0A0L0SWU0</accession>
<sequence>MLVVDCGGGTADLFLCRLDADNELEELTVGDGNFAGATSVDTKFEIFMRNKIGLKAYRDFKTKPEFHRYYNDMEMRWESLKRSFSGTQDEHFTLPPALVKIMPAEKAEALQDMEIHVTDADMRSFFDPAVEQIIDLVRKQLYKARETGLAKVKYLYVVGGFGCNRYLQQRITSDPEIASMIEFPVSPRRPEAAVVRGAVWCCINHQSIKSRRARKTIGIGVLRHFNPAIDVREEITTYDQQNPTDLSRAFVSKAVYCFLTKGQAVPYNAVYSRSGFKVYTANQSTINVTVFASDSVPDQSNVPGVTAPLRLEKSACTELGTISIEIPPAPPGAPLPSFAIEIGYGRVELSVRIVDENTGQQWSQFLNHGSFNIRAPSSAAA</sequence>
<organism evidence="1 2">
    <name type="scientific">Allomyces macrogynus (strain ATCC 38327)</name>
    <name type="common">Allomyces javanicus var. macrogynus</name>
    <dbReference type="NCBI Taxonomy" id="578462"/>
    <lineage>
        <taxon>Eukaryota</taxon>
        <taxon>Fungi</taxon>
        <taxon>Fungi incertae sedis</taxon>
        <taxon>Blastocladiomycota</taxon>
        <taxon>Blastocladiomycetes</taxon>
        <taxon>Blastocladiales</taxon>
        <taxon>Blastocladiaceae</taxon>
        <taxon>Allomyces</taxon>
    </lineage>
</organism>
<dbReference type="InterPro" id="IPR043129">
    <property type="entry name" value="ATPase_NBD"/>
</dbReference>
<proteinExistence type="predicted"/>
<gene>
    <name evidence="1" type="ORF">AMAG_11352</name>
</gene>
<name>A0A0L0SWU0_ALLM3</name>
<dbReference type="AlphaFoldDB" id="A0A0L0SWU0"/>
<evidence type="ECO:0000313" key="2">
    <source>
        <dbReference type="Proteomes" id="UP000054350"/>
    </source>
</evidence>
<keyword evidence="2" id="KW-1185">Reference proteome</keyword>